<dbReference type="STRING" id="366522.GCA_001548055_02050"/>
<dbReference type="SUPFAM" id="SSF53474">
    <property type="entry name" value="alpha/beta-Hydrolases"/>
    <property type="match status" value="1"/>
</dbReference>
<evidence type="ECO:0000259" key="3">
    <source>
        <dbReference type="Pfam" id="PF20434"/>
    </source>
</evidence>
<dbReference type="InterPro" id="IPR029058">
    <property type="entry name" value="AB_hydrolase_fold"/>
</dbReference>
<dbReference type="GO" id="GO:0016787">
    <property type="term" value="F:hydrolase activity"/>
    <property type="evidence" value="ECO:0007669"/>
    <property type="project" value="UniProtKB-KW"/>
</dbReference>
<evidence type="ECO:0000256" key="2">
    <source>
        <dbReference type="SAM" id="SignalP"/>
    </source>
</evidence>
<dbReference type="Gene3D" id="3.40.50.1820">
    <property type="entry name" value="alpha/beta hydrolase"/>
    <property type="match status" value="1"/>
</dbReference>
<organism evidence="4 5">
    <name type="scientific">Sulfurospirillum cavolei</name>
    <dbReference type="NCBI Taxonomy" id="366522"/>
    <lineage>
        <taxon>Bacteria</taxon>
        <taxon>Pseudomonadati</taxon>
        <taxon>Campylobacterota</taxon>
        <taxon>Epsilonproteobacteria</taxon>
        <taxon>Campylobacterales</taxon>
        <taxon>Sulfurospirillaceae</taxon>
        <taxon>Sulfurospirillum</taxon>
    </lineage>
</organism>
<keyword evidence="1" id="KW-0378">Hydrolase</keyword>
<dbReference type="InterPro" id="IPR049492">
    <property type="entry name" value="BD-FAE-like_dom"/>
</dbReference>
<dbReference type="Pfam" id="PF20434">
    <property type="entry name" value="BD-FAE"/>
    <property type="match status" value="1"/>
</dbReference>
<dbReference type="Proteomes" id="UP000231638">
    <property type="component" value="Unassembled WGS sequence"/>
</dbReference>
<evidence type="ECO:0000313" key="5">
    <source>
        <dbReference type="Proteomes" id="UP000231638"/>
    </source>
</evidence>
<dbReference type="EMBL" id="DLUG01000004">
    <property type="protein sequence ID" value="DAB37344.1"/>
    <property type="molecule type" value="Genomic_DNA"/>
</dbReference>
<reference evidence="4 5" key="1">
    <citation type="journal article" date="2017" name="Front. Microbiol.">
        <title>Comparative Genomic Analysis of the Class Epsilonproteobacteria and Proposed Reclassification to Epsilonbacteraeota (phyl. nov.).</title>
        <authorList>
            <person name="Waite D.W."/>
            <person name="Vanwonterghem I."/>
            <person name="Rinke C."/>
            <person name="Parks D.H."/>
            <person name="Zhang Y."/>
            <person name="Takai K."/>
            <person name="Sievert S.M."/>
            <person name="Simon J."/>
            <person name="Campbell B.J."/>
            <person name="Hanson T.E."/>
            <person name="Woyke T."/>
            <person name="Klotz M.G."/>
            <person name="Hugenholtz P."/>
        </authorList>
    </citation>
    <scope>NUCLEOTIDE SEQUENCE [LARGE SCALE GENOMIC DNA]</scope>
    <source>
        <strain evidence="4">UBA11420</strain>
    </source>
</reference>
<feature type="domain" description="BD-FAE-like" evidence="3">
    <location>
        <begin position="57"/>
        <end position="168"/>
    </location>
</feature>
<evidence type="ECO:0000256" key="1">
    <source>
        <dbReference type="ARBA" id="ARBA00022801"/>
    </source>
</evidence>
<dbReference type="AlphaFoldDB" id="A0A2D3WHZ7"/>
<dbReference type="PANTHER" id="PTHR48081">
    <property type="entry name" value="AB HYDROLASE SUPERFAMILY PROTEIN C4A8.06C"/>
    <property type="match status" value="1"/>
</dbReference>
<comment type="caution">
    <text evidence="4">The sequence shown here is derived from an EMBL/GenBank/DDBJ whole genome shotgun (WGS) entry which is preliminary data.</text>
</comment>
<keyword evidence="2" id="KW-0732">Signal</keyword>
<gene>
    <name evidence="4" type="ORF">CFH80_00100</name>
</gene>
<dbReference type="InterPro" id="IPR050300">
    <property type="entry name" value="GDXG_lipolytic_enzyme"/>
</dbReference>
<sequence>MIRIYCIACMLFASLWAGILHDRTDLEGEDERGARISSHVTLVSDVAYGKHPKERFDVYAPQHTTPLASLPVIFMVHGGAWMIGDKTYQNVIENKVAYWVEQKGYLFVSINYPMLPTMPVSDQLKSVAKALGYFQANAEKYGGDKNKVVLMGHSAGAHLIAMLASSDALYKTYAITPPKAAVSLDSAVLDTPSLMSAKHLRLYDRAFGDNPAYWQTLSPYHQLSTKRMPFAAVCSTKRDDSCPQAKAFLEKAASLGTVVALVEEPMSHKDINALLGKELIYTKRVDDFIATSLAR</sequence>
<evidence type="ECO:0000313" key="4">
    <source>
        <dbReference type="EMBL" id="DAB37344.1"/>
    </source>
</evidence>
<feature type="chain" id="PRO_5013709736" evidence="2">
    <location>
        <begin position="18"/>
        <end position="295"/>
    </location>
</feature>
<name>A0A2D3WHZ7_9BACT</name>
<feature type="signal peptide" evidence="2">
    <location>
        <begin position="1"/>
        <end position="17"/>
    </location>
</feature>
<dbReference type="PANTHER" id="PTHR48081:SF33">
    <property type="entry name" value="KYNURENINE FORMAMIDASE"/>
    <property type="match status" value="1"/>
</dbReference>
<accession>A0A2D3WHZ7</accession>
<proteinExistence type="predicted"/>
<protein>
    <submittedName>
        <fullName evidence="4">Esterase</fullName>
    </submittedName>
</protein>